<keyword evidence="1" id="KW-0812">Transmembrane</keyword>
<protein>
    <submittedName>
        <fullName evidence="2">Uncharacterized protein</fullName>
    </submittedName>
</protein>
<feature type="transmembrane region" description="Helical" evidence="1">
    <location>
        <begin position="152"/>
        <end position="170"/>
    </location>
</feature>
<dbReference type="EMBL" id="JAODAN010000013">
    <property type="protein sequence ID" value="KAK1920718.1"/>
    <property type="molecule type" value="Genomic_DNA"/>
</dbReference>
<evidence type="ECO:0000256" key="1">
    <source>
        <dbReference type="SAM" id="Phobius"/>
    </source>
</evidence>
<keyword evidence="1" id="KW-1133">Transmembrane helix</keyword>
<name>A0AAD9CUN7_PAPLA</name>
<gene>
    <name evidence="2" type="ORF">DB88DRAFT_444463</name>
</gene>
<feature type="transmembrane region" description="Helical" evidence="1">
    <location>
        <begin position="125"/>
        <end position="146"/>
    </location>
</feature>
<accession>A0AAD9CUN7</accession>
<dbReference type="AlphaFoldDB" id="A0AAD9CUN7"/>
<sequence>AVLVSDLTSLRDRDPLQFCLYLPWLVASPRVAEFITEGISAYITDGWRCGCGVVCIVLLVLSAPVIGTMFWGDRRAKEHGGASSVRSSDLAAELILIIRSATDNPYRSSSVPHCRPHRPPRAVDLAFRFGLLLVPFSLAAGATNGYKNRNTIVIFDVGGILLVAFPLYEWRSANYSIMPRRLLNHDFDCH</sequence>
<keyword evidence="3" id="KW-1185">Reference proteome</keyword>
<evidence type="ECO:0000313" key="3">
    <source>
        <dbReference type="Proteomes" id="UP001182556"/>
    </source>
</evidence>
<keyword evidence="1" id="KW-0472">Membrane</keyword>
<comment type="caution">
    <text evidence="2">The sequence shown here is derived from an EMBL/GenBank/DDBJ whole genome shotgun (WGS) entry which is preliminary data.</text>
</comment>
<feature type="non-terminal residue" evidence="2">
    <location>
        <position position="1"/>
    </location>
</feature>
<feature type="transmembrane region" description="Helical" evidence="1">
    <location>
        <begin position="47"/>
        <end position="71"/>
    </location>
</feature>
<proteinExistence type="predicted"/>
<dbReference type="Proteomes" id="UP001182556">
    <property type="component" value="Unassembled WGS sequence"/>
</dbReference>
<evidence type="ECO:0000313" key="2">
    <source>
        <dbReference type="EMBL" id="KAK1920718.1"/>
    </source>
</evidence>
<reference evidence="2" key="1">
    <citation type="submission" date="2023-02" db="EMBL/GenBank/DDBJ databases">
        <title>Identification and recombinant expression of a fungal hydrolase from Papiliotrema laurentii that hydrolyzes apple cutin and clears colloidal polyester polyurethane.</title>
        <authorList>
            <consortium name="DOE Joint Genome Institute"/>
            <person name="Roman V.A."/>
            <person name="Bojanowski C."/>
            <person name="Crable B.R."/>
            <person name="Wagner D.N."/>
            <person name="Hung C.S."/>
            <person name="Nadeau L.J."/>
            <person name="Schratz L."/>
            <person name="Haridas S."/>
            <person name="Pangilinan J."/>
            <person name="Lipzen A."/>
            <person name="Na H."/>
            <person name="Yan M."/>
            <person name="Ng V."/>
            <person name="Grigoriev I.V."/>
            <person name="Spatafora J.W."/>
            <person name="Barlow D."/>
            <person name="Biffinger J."/>
            <person name="Kelley-Loughnane N."/>
            <person name="Varaljay V.A."/>
            <person name="Crookes-Goodson W.J."/>
        </authorList>
    </citation>
    <scope>NUCLEOTIDE SEQUENCE</scope>
    <source>
        <strain evidence="2">5307AH</strain>
    </source>
</reference>
<organism evidence="2 3">
    <name type="scientific">Papiliotrema laurentii</name>
    <name type="common">Cryptococcus laurentii</name>
    <dbReference type="NCBI Taxonomy" id="5418"/>
    <lineage>
        <taxon>Eukaryota</taxon>
        <taxon>Fungi</taxon>
        <taxon>Dikarya</taxon>
        <taxon>Basidiomycota</taxon>
        <taxon>Agaricomycotina</taxon>
        <taxon>Tremellomycetes</taxon>
        <taxon>Tremellales</taxon>
        <taxon>Rhynchogastremaceae</taxon>
        <taxon>Papiliotrema</taxon>
    </lineage>
</organism>